<sequence length="202" mass="22997">MITFLRLIRSRPLTPLQASYFWDIPVTVFLPCTILGDLAISEIRYAGESGEQEYAVLKLPHSFDTSAFHFPPGNYAKVVVDAKRSDGASVLDFSNLRTLEAIVSLSRTVASLQRKTLETLRYRVNFLQYECANLAEWKKKIPSSTLKRLDFVLSVEPRFRDPLCGLASDVVEIKRSISVQKKLSKLPKHFPRYPSRNPFSTQ</sequence>
<reference evidence="1 2" key="1">
    <citation type="journal article" date="2008" name="Nature">
        <title>The genome of Laccaria bicolor provides insights into mycorrhizal symbiosis.</title>
        <authorList>
            <person name="Martin F."/>
            <person name="Aerts A."/>
            <person name="Ahren D."/>
            <person name="Brun A."/>
            <person name="Danchin E.G.J."/>
            <person name="Duchaussoy F."/>
            <person name="Gibon J."/>
            <person name="Kohler A."/>
            <person name="Lindquist E."/>
            <person name="Pereda V."/>
            <person name="Salamov A."/>
            <person name="Shapiro H.J."/>
            <person name="Wuyts J."/>
            <person name="Blaudez D."/>
            <person name="Buee M."/>
            <person name="Brokstein P."/>
            <person name="Canbaeck B."/>
            <person name="Cohen D."/>
            <person name="Courty P.E."/>
            <person name="Coutinho P.M."/>
            <person name="Delaruelle C."/>
            <person name="Detter J.C."/>
            <person name="Deveau A."/>
            <person name="DiFazio S."/>
            <person name="Duplessis S."/>
            <person name="Fraissinet-Tachet L."/>
            <person name="Lucic E."/>
            <person name="Frey-Klett P."/>
            <person name="Fourrey C."/>
            <person name="Feussner I."/>
            <person name="Gay G."/>
            <person name="Grimwood J."/>
            <person name="Hoegger P.J."/>
            <person name="Jain P."/>
            <person name="Kilaru S."/>
            <person name="Labbe J."/>
            <person name="Lin Y.C."/>
            <person name="Legue V."/>
            <person name="Le Tacon F."/>
            <person name="Marmeisse R."/>
            <person name="Melayah D."/>
            <person name="Montanini B."/>
            <person name="Muratet M."/>
            <person name="Nehls U."/>
            <person name="Niculita-Hirzel H."/>
            <person name="Oudot-Le Secq M.P."/>
            <person name="Peter M."/>
            <person name="Quesneville H."/>
            <person name="Rajashekar B."/>
            <person name="Reich M."/>
            <person name="Rouhier N."/>
            <person name="Schmutz J."/>
            <person name="Yin T."/>
            <person name="Chalot M."/>
            <person name="Henrissat B."/>
            <person name="Kuees U."/>
            <person name="Lucas S."/>
            <person name="Van de Peer Y."/>
            <person name="Podila G.K."/>
            <person name="Polle A."/>
            <person name="Pukkila P.J."/>
            <person name="Richardson P.M."/>
            <person name="Rouze P."/>
            <person name="Sanders I.R."/>
            <person name="Stajich J.E."/>
            <person name="Tunlid A."/>
            <person name="Tuskan G."/>
            <person name="Grigoriev I.V."/>
        </authorList>
    </citation>
    <scope>NUCLEOTIDE SEQUENCE [LARGE SCALE GENOMIC DNA]</scope>
    <source>
        <strain evidence="2">S238N-H82 / ATCC MYA-4686</strain>
    </source>
</reference>
<organism evidence="2">
    <name type="scientific">Laccaria bicolor (strain S238N-H82 / ATCC MYA-4686)</name>
    <name type="common">Bicoloured deceiver</name>
    <name type="synonym">Laccaria laccata var. bicolor</name>
    <dbReference type="NCBI Taxonomy" id="486041"/>
    <lineage>
        <taxon>Eukaryota</taxon>
        <taxon>Fungi</taxon>
        <taxon>Dikarya</taxon>
        <taxon>Basidiomycota</taxon>
        <taxon>Agaricomycotina</taxon>
        <taxon>Agaricomycetes</taxon>
        <taxon>Agaricomycetidae</taxon>
        <taxon>Agaricales</taxon>
        <taxon>Agaricineae</taxon>
        <taxon>Hydnangiaceae</taxon>
        <taxon>Laccaria</taxon>
    </lineage>
</organism>
<accession>B0DX26</accession>
<keyword evidence="2" id="KW-1185">Reference proteome</keyword>
<dbReference type="EMBL" id="DS547145">
    <property type="protein sequence ID" value="EDR00855.1"/>
    <property type="molecule type" value="Genomic_DNA"/>
</dbReference>
<dbReference type="GeneID" id="6084081"/>
<evidence type="ECO:0000313" key="1">
    <source>
        <dbReference type="EMBL" id="EDR00855.1"/>
    </source>
</evidence>
<proteinExistence type="predicted"/>
<dbReference type="Proteomes" id="UP000001194">
    <property type="component" value="Unassembled WGS sequence"/>
</dbReference>
<protein>
    <submittedName>
        <fullName evidence="1">Predicted protein</fullName>
    </submittedName>
</protein>
<dbReference type="RefSeq" id="XP_001888449.1">
    <property type="nucleotide sequence ID" value="XM_001888414.1"/>
</dbReference>
<gene>
    <name evidence="1" type="ORF">LACBIDRAFT_312897</name>
</gene>
<dbReference type="AlphaFoldDB" id="B0DX26"/>
<evidence type="ECO:0000313" key="2">
    <source>
        <dbReference type="Proteomes" id="UP000001194"/>
    </source>
</evidence>
<name>B0DX26_LACBS</name>
<dbReference type="KEGG" id="lbc:LACBIDRAFT_312897"/>
<dbReference type="InParanoid" id="B0DX26"/>
<dbReference type="HOGENOM" id="CLU_1354827_0_0_1"/>